<dbReference type="PROSITE" id="PS50066">
    <property type="entry name" value="MADS_BOX_2"/>
    <property type="match status" value="1"/>
</dbReference>
<dbReference type="GO" id="GO:0003700">
    <property type="term" value="F:DNA-binding transcription factor activity"/>
    <property type="evidence" value="ECO:0007669"/>
    <property type="project" value="InterPro"/>
</dbReference>
<dbReference type="InterPro" id="IPR036879">
    <property type="entry name" value="TF_MADSbox_sf"/>
</dbReference>
<comment type="subcellular location">
    <subcellularLocation>
        <location evidence="1">Nucleus</location>
    </subcellularLocation>
</comment>
<dbReference type="InterPro" id="IPR001853">
    <property type="entry name" value="DSBA-like_thioredoxin_dom"/>
</dbReference>
<dbReference type="PANTHER" id="PTHR13887">
    <property type="entry name" value="GLUTATHIONE S-TRANSFERASE KAPPA"/>
    <property type="match status" value="1"/>
</dbReference>
<dbReference type="FunFam" id="3.40.1810.10:FF:000003">
    <property type="entry name" value="MADS-box transcription factor MADS-MC"/>
    <property type="match status" value="1"/>
</dbReference>
<evidence type="ECO:0000256" key="1">
    <source>
        <dbReference type="ARBA" id="ARBA00004123"/>
    </source>
</evidence>
<dbReference type="InterPro" id="IPR036249">
    <property type="entry name" value="Thioredoxin-like_sf"/>
</dbReference>
<evidence type="ECO:0000256" key="4">
    <source>
        <dbReference type="ARBA" id="ARBA00023163"/>
    </source>
</evidence>
<dbReference type="Gene3D" id="3.40.1810.10">
    <property type="entry name" value="Transcription factor, MADS-box"/>
    <property type="match status" value="1"/>
</dbReference>
<dbReference type="SMART" id="SM00432">
    <property type="entry name" value="MADS"/>
    <property type="match status" value="1"/>
</dbReference>
<evidence type="ECO:0000256" key="3">
    <source>
        <dbReference type="ARBA" id="ARBA00023125"/>
    </source>
</evidence>
<dbReference type="SUPFAM" id="SSF52833">
    <property type="entry name" value="Thioredoxin-like"/>
    <property type="match status" value="1"/>
</dbReference>
<comment type="function">
    <text evidence="6">Probable transcription factor.</text>
</comment>
<keyword evidence="3" id="KW-0238">DNA-binding</keyword>
<evidence type="ECO:0000313" key="11">
    <source>
        <dbReference type="Proteomes" id="UP000250235"/>
    </source>
</evidence>
<gene>
    <name evidence="10" type="ORF">F511_02270</name>
</gene>
<dbReference type="GO" id="GO:0005634">
    <property type="term" value="C:nucleus"/>
    <property type="evidence" value="ECO:0007669"/>
    <property type="project" value="UniProtKB-SubCell"/>
</dbReference>
<evidence type="ECO:0000256" key="6">
    <source>
        <dbReference type="ARBA" id="ARBA00037260"/>
    </source>
</evidence>
<dbReference type="Pfam" id="PF01486">
    <property type="entry name" value="K-box"/>
    <property type="match status" value="1"/>
</dbReference>
<reference evidence="10 11" key="1">
    <citation type="journal article" date="2015" name="Proc. Natl. Acad. Sci. U.S.A.">
        <title>The resurrection genome of Boea hygrometrica: A blueprint for survival of dehydration.</title>
        <authorList>
            <person name="Xiao L."/>
            <person name="Yang G."/>
            <person name="Zhang L."/>
            <person name="Yang X."/>
            <person name="Zhao S."/>
            <person name="Ji Z."/>
            <person name="Zhou Q."/>
            <person name="Hu M."/>
            <person name="Wang Y."/>
            <person name="Chen M."/>
            <person name="Xu Y."/>
            <person name="Jin H."/>
            <person name="Xiao X."/>
            <person name="Hu G."/>
            <person name="Bao F."/>
            <person name="Hu Y."/>
            <person name="Wan P."/>
            <person name="Li L."/>
            <person name="Deng X."/>
            <person name="Kuang T."/>
            <person name="Xiang C."/>
            <person name="Zhu J.K."/>
            <person name="Oliver M.J."/>
            <person name="He Y."/>
        </authorList>
    </citation>
    <scope>NUCLEOTIDE SEQUENCE [LARGE SCALE GENOMIC DNA]</scope>
    <source>
        <strain evidence="11">cv. XS01</strain>
    </source>
</reference>
<evidence type="ECO:0000256" key="7">
    <source>
        <dbReference type="SAM" id="MobiDB-lite"/>
    </source>
</evidence>
<protein>
    <submittedName>
        <fullName evidence="10">Uncharacterized protein</fullName>
    </submittedName>
</protein>
<sequence>MGRGRVQLKRIENKISRQVTFSKRRSGLLKKANEISVLCDAEVALIVFSSKGKLFEYSTDSSMDRILDRYERRSYADNKLSTVTQPEENWSAEYPKLVARVELLQRNMSNYMGEALDPLTFRELRSLEQQLDNALKRIRTKKERSLQDQNNLLKKKLREREKREKAVAAEGEQDSALAPSSETLMPPRDPLHIILPSLTIGSISMASVSSSSGKKLLKIDISADTVCPWCFVGKKNLDKAIDLSSDSYNFEIKWHPFLLLPSAPKEGVNKRDFFRNKFGSRAVQIEARMSEVFKGLGLDYDMSGLTGNSFDSHRLLYFAGQQGLDKQHKLAEELSSGYFTKGKYIGDRNFLVESAKKVGVEGAAEFLEDPNNGVKEVNEDLKRYSSNISGVPHFVINGKHQLSGGQPPEAFLKVFQVAAKESS</sequence>
<name>A0A2Z7CEX1_9LAMI</name>
<dbReference type="PROSITE" id="PS51297">
    <property type="entry name" value="K_BOX"/>
    <property type="match status" value="1"/>
</dbReference>
<dbReference type="EMBL" id="KQ996030">
    <property type="protein sequence ID" value="KZV45610.1"/>
    <property type="molecule type" value="Genomic_DNA"/>
</dbReference>
<keyword evidence="2" id="KW-0805">Transcription regulation</keyword>
<dbReference type="InterPro" id="IPR033896">
    <property type="entry name" value="MEF2-like_N"/>
</dbReference>
<keyword evidence="11" id="KW-1185">Reference proteome</keyword>
<evidence type="ECO:0000256" key="5">
    <source>
        <dbReference type="ARBA" id="ARBA00023242"/>
    </source>
</evidence>
<dbReference type="Pfam" id="PF01323">
    <property type="entry name" value="DSBA"/>
    <property type="match status" value="1"/>
</dbReference>
<evidence type="ECO:0000259" key="8">
    <source>
        <dbReference type="PROSITE" id="PS50066"/>
    </source>
</evidence>
<evidence type="ECO:0000256" key="2">
    <source>
        <dbReference type="ARBA" id="ARBA00023015"/>
    </source>
</evidence>
<dbReference type="Pfam" id="PF00319">
    <property type="entry name" value="SRF-TF"/>
    <property type="match status" value="1"/>
</dbReference>
<dbReference type="Proteomes" id="UP000250235">
    <property type="component" value="Unassembled WGS sequence"/>
</dbReference>
<keyword evidence="4" id="KW-0804">Transcription</keyword>
<dbReference type="GO" id="GO:0046983">
    <property type="term" value="F:protein dimerization activity"/>
    <property type="evidence" value="ECO:0007669"/>
    <property type="project" value="InterPro"/>
</dbReference>
<dbReference type="PANTHER" id="PTHR13887:SF41">
    <property type="entry name" value="THIOREDOXIN SUPERFAMILY PROTEIN"/>
    <property type="match status" value="1"/>
</dbReference>
<dbReference type="OrthoDB" id="1930760at2759"/>
<dbReference type="GO" id="GO:0000977">
    <property type="term" value="F:RNA polymerase II transcription regulatory region sequence-specific DNA binding"/>
    <property type="evidence" value="ECO:0007669"/>
    <property type="project" value="InterPro"/>
</dbReference>
<dbReference type="AlphaFoldDB" id="A0A2Z7CEX1"/>
<dbReference type="CDD" id="cd03024">
    <property type="entry name" value="DsbA_FrnE"/>
    <property type="match status" value="1"/>
</dbReference>
<evidence type="ECO:0000313" key="10">
    <source>
        <dbReference type="EMBL" id="KZV45610.1"/>
    </source>
</evidence>
<feature type="domain" description="MADS-box" evidence="8">
    <location>
        <begin position="1"/>
        <end position="61"/>
    </location>
</feature>
<dbReference type="PRINTS" id="PR00404">
    <property type="entry name" value="MADSDOMAIN"/>
</dbReference>
<dbReference type="GO" id="GO:0016491">
    <property type="term" value="F:oxidoreductase activity"/>
    <property type="evidence" value="ECO:0007669"/>
    <property type="project" value="InterPro"/>
</dbReference>
<proteinExistence type="predicted"/>
<accession>A0A2Z7CEX1</accession>
<feature type="compositionally biased region" description="Basic and acidic residues" evidence="7">
    <location>
        <begin position="158"/>
        <end position="167"/>
    </location>
</feature>
<dbReference type="PROSITE" id="PS00350">
    <property type="entry name" value="MADS_BOX_1"/>
    <property type="match status" value="1"/>
</dbReference>
<dbReference type="Gene3D" id="3.40.30.10">
    <property type="entry name" value="Glutaredoxin"/>
    <property type="match status" value="1"/>
</dbReference>
<dbReference type="InterPro" id="IPR002487">
    <property type="entry name" value="TF_Kbox"/>
</dbReference>
<dbReference type="SUPFAM" id="SSF55455">
    <property type="entry name" value="SRF-like"/>
    <property type="match status" value="1"/>
</dbReference>
<dbReference type="CDD" id="cd00265">
    <property type="entry name" value="MADS_MEF2_like"/>
    <property type="match status" value="1"/>
</dbReference>
<dbReference type="GO" id="GO:0045944">
    <property type="term" value="P:positive regulation of transcription by RNA polymerase II"/>
    <property type="evidence" value="ECO:0007669"/>
    <property type="project" value="InterPro"/>
</dbReference>
<feature type="domain" description="K-box" evidence="9">
    <location>
        <begin position="87"/>
        <end position="176"/>
    </location>
</feature>
<organism evidence="10 11">
    <name type="scientific">Dorcoceras hygrometricum</name>
    <dbReference type="NCBI Taxonomy" id="472368"/>
    <lineage>
        <taxon>Eukaryota</taxon>
        <taxon>Viridiplantae</taxon>
        <taxon>Streptophyta</taxon>
        <taxon>Embryophyta</taxon>
        <taxon>Tracheophyta</taxon>
        <taxon>Spermatophyta</taxon>
        <taxon>Magnoliopsida</taxon>
        <taxon>eudicotyledons</taxon>
        <taxon>Gunneridae</taxon>
        <taxon>Pentapetalae</taxon>
        <taxon>asterids</taxon>
        <taxon>lamiids</taxon>
        <taxon>Lamiales</taxon>
        <taxon>Gesneriaceae</taxon>
        <taxon>Didymocarpoideae</taxon>
        <taxon>Trichosporeae</taxon>
        <taxon>Loxocarpinae</taxon>
        <taxon>Dorcoceras</taxon>
    </lineage>
</organism>
<feature type="region of interest" description="Disordered" evidence="7">
    <location>
        <begin position="149"/>
        <end position="185"/>
    </location>
</feature>
<evidence type="ECO:0000259" key="9">
    <source>
        <dbReference type="PROSITE" id="PS51297"/>
    </source>
</evidence>
<keyword evidence="5" id="KW-0539">Nucleus</keyword>
<dbReference type="InterPro" id="IPR002100">
    <property type="entry name" value="TF_MADSbox"/>
</dbReference>